<reference evidence="2 3" key="1">
    <citation type="submission" date="2022-04" db="EMBL/GenBank/DDBJ databases">
        <title>Diverse halophilic archaea isolated from saline environments.</title>
        <authorList>
            <person name="Cui H.-L."/>
        </authorList>
    </citation>
    <scope>NUCLEOTIDE SEQUENCE [LARGE SCALE GENOMIC DNA]</scope>
    <source>
        <strain evidence="2 3">XZYJT49</strain>
    </source>
</reference>
<dbReference type="InterPro" id="IPR008914">
    <property type="entry name" value="PEBP"/>
</dbReference>
<dbReference type="InterPro" id="IPR005247">
    <property type="entry name" value="YbhB_YbcL/LppC-like"/>
</dbReference>
<gene>
    <name evidence="2" type="ORF">M0R89_16175</name>
</gene>
<evidence type="ECO:0000313" key="2">
    <source>
        <dbReference type="EMBL" id="UPV74063.1"/>
    </source>
</evidence>
<dbReference type="SUPFAM" id="SSF49777">
    <property type="entry name" value="PEBP-like"/>
    <property type="match status" value="1"/>
</dbReference>
<evidence type="ECO:0000256" key="1">
    <source>
        <dbReference type="SAM" id="MobiDB-lite"/>
    </source>
</evidence>
<dbReference type="InterPro" id="IPR036610">
    <property type="entry name" value="PEBP-like_sf"/>
</dbReference>
<sequence length="223" mass="23410">MRRRTLLRSAAVAATIGGTGAMAASGNRDGRETTTDGQETTTERRETTAEGEETTAGGGGEFALTTDAWENGETIPTRYTCEGENVSPPFSVSNSPEGTEAFALVMDDPDAPNPPFVHWLVWNVPADARELPENLPPGETLGDLGGAVQGANGTGELGYIGPCPPVGDPQHTYLFSLYALEAPLDLAPGAEYQQVVDAVMGNAIARSRYVGQYARSAETTTTS</sequence>
<keyword evidence="3" id="KW-1185">Reference proteome</keyword>
<dbReference type="PANTHER" id="PTHR30289:SF1">
    <property type="entry name" value="PEBP (PHOSPHATIDYLETHANOLAMINE-BINDING PROTEIN) FAMILY PROTEIN"/>
    <property type="match status" value="1"/>
</dbReference>
<dbReference type="PANTHER" id="PTHR30289">
    <property type="entry name" value="UNCHARACTERIZED PROTEIN YBCL-RELATED"/>
    <property type="match status" value="1"/>
</dbReference>
<dbReference type="CDD" id="cd00865">
    <property type="entry name" value="PEBP_bact_arch"/>
    <property type="match status" value="1"/>
</dbReference>
<dbReference type="AlphaFoldDB" id="A0A8U0HTI0"/>
<accession>A0A8U0HTI0</accession>
<evidence type="ECO:0000313" key="3">
    <source>
        <dbReference type="Proteomes" id="UP000830729"/>
    </source>
</evidence>
<dbReference type="RefSeq" id="WP_248650111.1">
    <property type="nucleotide sequence ID" value="NZ_CP096659.1"/>
</dbReference>
<dbReference type="Gene3D" id="3.90.280.10">
    <property type="entry name" value="PEBP-like"/>
    <property type="match status" value="1"/>
</dbReference>
<dbReference type="EMBL" id="CP096659">
    <property type="protein sequence ID" value="UPV74063.1"/>
    <property type="molecule type" value="Genomic_DNA"/>
</dbReference>
<name>A0A8U0HTI0_9EURY</name>
<proteinExistence type="predicted"/>
<dbReference type="KEGG" id="halx:M0R89_16175"/>
<dbReference type="NCBIfam" id="TIGR00481">
    <property type="entry name" value="YbhB/YbcL family Raf kinase inhibitor-like protein"/>
    <property type="match status" value="1"/>
</dbReference>
<dbReference type="Proteomes" id="UP000830729">
    <property type="component" value="Chromosome"/>
</dbReference>
<protein>
    <submittedName>
        <fullName evidence="2">YbhB/YbcL family Raf kinase inhibitor-like protein</fullName>
    </submittedName>
</protein>
<organism evidence="2 3">
    <name type="scientific">Halorussus limi</name>
    <dbReference type="NCBI Taxonomy" id="2938695"/>
    <lineage>
        <taxon>Archaea</taxon>
        <taxon>Methanobacteriati</taxon>
        <taxon>Methanobacteriota</taxon>
        <taxon>Stenosarchaea group</taxon>
        <taxon>Halobacteria</taxon>
        <taxon>Halobacteriales</taxon>
        <taxon>Haladaptataceae</taxon>
        <taxon>Halorussus</taxon>
    </lineage>
</organism>
<feature type="region of interest" description="Disordered" evidence="1">
    <location>
        <begin position="18"/>
        <end position="71"/>
    </location>
</feature>
<dbReference type="GeneID" id="72186768"/>
<dbReference type="Pfam" id="PF01161">
    <property type="entry name" value="PBP"/>
    <property type="match status" value="1"/>
</dbReference>